<dbReference type="GO" id="GO:0016538">
    <property type="term" value="F:cyclin-dependent protein serine/threonine kinase regulator activity"/>
    <property type="evidence" value="ECO:0007669"/>
    <property type="project" value="TreeGrafter"/>
</dbReference>
<feature type="compositionally biased region" description="Basic and acidic residues" evidence="1">
    <location>
        <begin position="87"/>
        <end position="97"/>
    </location>
</feature>
<sequence>MNEEHPSFGDEAVRSTVLENSNLTHALPSFDGNESSLSMPKTGSDDARELFDISPIVALELLCENIDKLAKSVGELASNLLLRRDSASDRTARKENEPNTDQGAPPKPTELYSVGVADHMGIQAQDEYTQQSILVRRFLSKKEPPISLKDYLLRLHRFCPMSTAVYLATSVYITKIVAIERILPVTPKIVHRLVLAGLRVAVKALEDLSYSHSRFAKVGGVSARELSRLEIGFCFLVDFELRVDSQILIHEARSIRSSTGSRRYSAGSTHDSA</sequence>
<dbReference type="GO" id="GO:0005634">
    <property type="term" value="C:nucleus"/>
    <property type="evidence" value="ECO:0007669"/>
    <property type="project" value="TreeGrafter"/>
</dbReference>
<dbReference type="PANTHER" id="PTHR15615">
    <property type="match status" value="1"/>
</dbReference>
<dbReference type="OrthoDB" id="5304883at2759"/>
<dbReference type="Proteomes" id="UP000319663">
    <property type="component" value="Unassembled WGS sequence"/>
</dbReference>
<dbReference type="InterPro" id="IPR036915">
    <property type="entry name" value="Cyclin-like_sf"/>
</dbReference>
<protein>
    <recommendedName>
        <fullName evidence="4">Cyclin-dependent protein kinase complex component</fullName>
    </recommendedName>
</protein>
<dbReference type="EMBL" id="VIFY01000268">
    <property type="protein sequence ID" value="TQB67997.1"/>
    <property type="molecule type" value="Genomic_DNA"/>
</dbReference>
<comment type="caution">
    <text evidence="2">The sequence shown here is derived from an EMBL/GenBank/DDBJ whole genome shotgun (WGS) entry which is preliminary data.</text>
</comment>
<organism evidence="2 3">
    <name type="scientific">Monascus purpureus</name>
    <name type="common">Red mold</name>
    <name type="synonym">Monascus anka</name>
    <dbReference type="NCBI Taxonomy" id="5098"/>
    <lineage>
        <taxon>Eukaryota</taxon>
        <taxon>Fungi</taxon>
        <taxon>Dikarya</taxon>
        <taxon>Ascomycota</taxon>
        <taxon>Pezizomycotina</taxon>
        <taxon>Eurotiomycetes</taxon>
        <taxon>Eurotiomycetidae</taxon>
        <taxon>Eurotiales</taxon>
        <taxon>Aspergillaceae</taxon>
        <taxon>Monascus</taxon>
    </lineage>
</organism>
<evidence type="ECO:0008006" key="4">
    <source>
        <dbReference type="Google" id="ProtNLM"/>
    </source>
</evidence>
<dbReference type="STRING" id="5098.A0A507QM23"/>
<keyword evidence="3" id="KW-1185">Reference proteome</keyword>
<dbReference type="AlphaFoldDB" id="A0A507QM23"/>
<dbReference type="SUPFAM" id="SSF47954">
    <property type="entry name" value="Cyclin-like"/>
    <property type="match status" value="1"/>
</dbReference>
<gene>
    <name evidence="2" type="ORF">MPDQ_004196</name>
</gene>
<reference evidence="2 3" key="1">
    <citation type="submission" date="2019-06" db="EMBL/GenBank/DDBJ databases">
        <title>Wine fermentation using esterase from Monascus purpureus.</title>
        <authorList>
            <person name="Geng C."/>
            <person name="Zhang Y."/>
        </authorList>
    </citation>
    <scope>NUCLEOTIDE SEQUENCE [LARGE SCALE GENOMIC DNA]</scope>
    <source>
        <strain evidence="2">HQ1</strain>
    </source>
</reference>
<dbReference type="Gene3D" id="1.10.472.10">
    <property type="entry name" value="Cyclin-like"/>
    <property type="match status" value="1"/>
</dbReference>
<evidence type="ECO:0000313" key="2">
    <source>
        <dbReference type="EMBL" id="TQB67997.1"/>
    </source>
</evidence>
<dbReference type="Pfam" id="PF08613">
    <property type="entry name" value="Cyclin"/>
    <property type="match status" value="1"/>
</dbReference>
<dbReference type="GO" id="GO:0000307">
    <property type="term" value="C:cyclin-dependent protein kinase holoenzyme complex"/>
    <property type="evidence" value="ECO:0007669"/>
    <property type="project" value="TreeGrafter"/>
</dbReference>
<feature type="region of interest" description="Disordered" evidence="1">
    <location>
        <begin position="87"/>
        <end position="109"/>
    </location>
</feature>
<evidence type="ECO:0000313" key="3">
    <source>
        <dbReference type="Proteomes" id="UP000319663"/>
    </source>
</evidence>
<dbReference type="PANTHER" id="PTHR15615:SF32">
    <property type="entry name" value="PROTEIN KINASE COMPLEX COMPONENT, PUTATIVE (AFU_ORTHOLOGUE AFUA_2G07660)-RELATED"/>
    <property type="match status" value="1"/>
</dbReference>
<dbReference type="CDD" id="cd20558">
    <property type="entry name" value="CYCLIN_ScPCL7-like"/>
    <property type="match status" value="1"/>
</dbReference>
<dbReference type="GO" id="GO:0019901">
    <property type="term" value="F:protein kinase binding"/>
    <property type="evidence" value="ECO:0007669"/>
    <property type="project" value="InterPro"/>
</dbReference>
<name>A0A507QM23_MONPU</name>
<evidence type="ECO:0000256" key="1">
    <source>
        <dbReference type="SAM" id="MobiDB-lite"/>
    </source>
</evidence>
<dbReference type="InterPro" id="IPR013922">
    <property type="entry name" value="Cyclin_PHO80-like"/>
</dbReference>
<proteinExistence type="predicted"/>
<accession>A0A507QM23</accession>